<dbReference type="PANTHER" id="PTHR44757:SF2">
    <property type="entry name" value="BIOFILM ARCHITECTURE MAINTENANCE PROTEIN MBAA"/>
    <property type="match status" value="1"/>
</dbReference>
<dbReference type="PANTHER" id="PTHR44757">
    <property type="entry name" value="DIGUANYLATE CYCLASE DGCP"/>
    <property type="match status" value="1"/>
</dbReference>
<feature type="domain" description="EAL" evidence="1">
    <location>
        <begin position="1"/>
        <end position="245"/>
    </location>
</feature>
<dbReference type="SUPFAM" id="SSF141868">
    <property type="entry name" value="EAL domain-like"/>
    <property type="match status" value="1"/>
</dbReference>
<evidence type="ECO:0000313" key="3">
    <source>
        <dbReference type="Proteomes" id="UP001500831"/>
    </source>
</evidence>
<organism evidence="2 3">
    <name type="scientific">Streptosporangium fragile</name>
    <dbReference type="NCBI Taxonomy" id="46186"/>
    <lineage>
        <taxon>Bacteria</taxon>
        <taxon>Bacillati</taxon>
        <taxon>Actinomycetota</taxon>
        <taxon>Actinomycetes</taxon>
        <taxon>Streptosporangiales</taxon>
        <taxon>Streptosporangiaceae</taxon>
        <taxon>Streptosporangium</taxon>
    </lineage>
</organism>
<dbReference type="InterPro" id="IPR046342">
    <property type="entry name" value="CBS_dom_sf"/>
</dbReference>
<sequence length="385" mass="40355">MNITARVLCGGEGLVHPLNVSSRAHVLTQASAAATAGTTPIVDLDTGGVIALQGNVEGHGNISSTVETLRQAARSEALLPLVLTLPTTAVIGGSAAMAPLHEALRASGRRPREVILMVRGDFAQIERRSLLTGLDGLRAIGYLIAVGDLGTGHVPLDLLADAAPYLAVLSPDLVARVHRDARRAALGEGLARLARNAGSHVLAPGVTDEGQLAMIRGWGVRLAQGPLLVPGPTGRVHVPLPVVAPEPAQATLGPRVQEFLLPAVTLPYEATAEDAIDAFGSEPSITSVILVDEYQRPLASLDRSRFLLTIASRFGHALHSKKPAARLADPARTVPKTTPAIAAMQVAGRDGERIYDDLVVTDEVGRCMGIVRVADLIRQVAAMQR</sequence>
<dbReference type="SUPFAM" id="SSF54631">
    <property type="entry name" value="CBS-domain pair"/>
    <property type="match status" value="1"/>
</dbReference>
<gene>
    <name evidence="2" type="ORF">GCM10010517_21340</name>
</gene>
<dbReference type="InterPro" id="IPR001633">
    <property type="entry name" value="EAL_dom"/>
</dbReference>
<dbReference type="Proteomes" id="UP001500831">
    <property type="component" value="Unassembled WGS sequence"/>
</dbReference>
<reference evidence="2 3" key="1">
    <citation type="journal article" date="2019" name="Int. J. Syst. Evol. Microbiol.">
        <title>The Global Catalogue of Microorganisms (GCM) 10K type strain sequencing project: providing services to taxonomists for standard genome sequencing and annotation.</title>
        <authorList>
            <consortium name="The Broad Institute Genomics Platform"/>
            <consortium name="The Broad Institute Genome Sequencing Center for Infectious Disease"/>
            <person name="Wu L."/>
            <person name="Ma J."/>
        </authorList>
    </citation>
    <scope>NUCLEOTIDE SEQUENCE [LARGE SCALE GENOMIC DNA]</scope>
    <source>
        <strain evidence="2 3">JCM 6242</strain>
    </source>
</reference>
<dbReference type="InterPro" id="IPR052155">
    <property type="entry name" value="Biofilm_reg_signaling"/>
</dbReference>
<dbReference type="Gene3D" id="3.20.20.450">
    <property type="entry name" value="EAL domain"/>
    <property type="match status" value="1"/>
</dbReference>
<dbReference type="PROSITE" id="PS50883">
    <property type="entry name" value="EAL"/>
    <property type="match status" value="1"/>
</dbReference>
<dbReference type="EMBL" id="BAAAVI010000012">
    <property type="protein sequence ID" value="GAA2862419.1"/>
    <property type="molecule type" value="Genomic_DNA"/>
</dbReference>
<name>A0ABN3VUY7_9ACTN</name>
<dbReference type="Pfam" id="PF00563">
    <property type="entry name" value="EAL"/>
    <property type="match status" value="1"/>
</dbReference>
<comment type="caution">
    <text evidence="2">The sequence shown here is derived from an EMBL/GenBank/DDBJ whole genome shotgun (WGS) entry which is preliminary data.</text>
</comment>
<dbReference type="InterPro" id="IPR035919">
    <property type="entry name" value="EAL_sf"/>
</dbReference>
<evidence type="ECO:0000259" key="1">
    <source>
        <dbReference type="PROSITE" id="PS50883"/>
    </source>
</evidence>
<keyword evidence="3" id="KW-1185">Reference proteome</keyword>
<evidence type="ECO:0000313" key="2">
    <source>
        <dbReference type="EMBL" id="GAA2862419.1"/>
    </source>
</evidence>
<protein>
    <recommendedName>
        <fullName evidence="1">EAL domain-containing protein</fullName>
    </recommendedName>
</protein>
<proteinExistence type="predicted"/>
<accession>A0ABN3VUY7</accession>